<evidence type="ECO:0000256" key="2">
    <source>
        <dbReference type="SAM" id="SignalP"/>
    </source>
</evidence>
<proteinExistence type="predicted"/>
<dbReference type="EMBL" id="JARBJD010000033">
    <property type="protein sequence ID" value="KAK2958992.1"/>
    <property type="molecule type" value="Genomic_DNA"/>
</dbReference>
<comment type="caution">
    <text evidence="3">The sequence shown here is derived from an EMBL/GenBank/DDBJ whole genome shotgun (WGS) entry which is preliminary data.</text>
</comment>
<name>A0ABQ9Y5H5_9EUKA</name>
<keyword evidence="4" id="KW-1185">Reference proteome</keyword>
<feature type="signal peptide" evidence="2">
    <location>
        <begin position="1"/>
        <end position="19"/>
    </location>
</feature>
<dbReference type="Proteomes" id="UP001281761">
    <property type="component" value="Unassembled WGS sequence"/>
</dbReference>
<feature type="compositionally biased region" description="Polar residues" evidence="1">
    <location>
        <begin position="61"/>
        <end position="82"/>
    </location>
</feature>
<sequence length="103" mass="11525">MHPLLVVFQILLPIKRVHTKQFDLTDKLKQRESLSQTPKSGPLPTTRSTSRTETPTPHTLISPSDTHPSRPTSNHSNRSLLSPSKHFEIELTTGRSTPHALDS</sequence>
<organism evidence="3 4">
    <name type="scientific">Blattamonas nauphoetae</name>
    <dbReference type="NCBI Taxonomy" id="2049346"/>
    <lineage>
        <taxon>Eukaryota</taxon>
        <taxon>Metamonada</taxon>
        <taxon>Preaxostyla</taxon>
        <taxon>Oxymonadida</taxon>
        <taxon>Blattamonas</taxon>
    </lineage>
</organism>
<reference evidence="3 4" key="1">
    <citation type="journal article" date="2022" name="bioRxiv">
        <title>Genomics of Preaxostyla Flagellates Illuminates Evolutionary Transitions and the Path Towards Mitochondrial Loss.</title>
        <authorList>
            <person name="Novak L.V.F."/>
            <person name="Treitli S.C."/>
            <person name="Pyrih J."/>
            <person name="Halakuc P."/>
            <person name="Pipaliya S.V."/>
            <person name="Vacek V."/>
            <person name="Brzon O."/>
            <person name="Soukal P."/>
            <person name="Eme L."/>
            <person name="Dacks J.B."/>
            <person name="Karnkowska A."/>
            <person name="Elias M."/>
            <person name="Hampl V."/>
        </authorList>
    </citation>
    <scope>NUCLEOTIDE SEQUENCE [LARGE SCALE GENOMIC DNA]</scope>
    <source>
        <strain evidence="3">NAU3</strain>
        <tissue evidence="3">Gut</tissue>
    </source>
</reference>
<evidence type="ECO:0000313" key="4">
    <source>
        <dbReference type="Proteomes" id="UP001281761"/>
    </source>
</evidence>
<feature type="chain" id="PRO_5046538677" evidence="2">
    <location>
        <begin position="20"/>
        <end position="103"/>
    </location>
</feature>
<protein>
    <submittedName>
        <fullName evidence="3">Uncharacterized protein</fullName>
    </submittedName>
</protein>
<keyword evidence="2" id="KW-0732">Signal</keyword>
<gene>
    <name evidence="3" type="ORF">BLNAU_6008</name>
</gene>
<feature type="region of interest" description="Disordered" evidence="1">
    <location>
        <begin position="25"/>
        <end position="103"/>
    </location>
</feature>
<evidence type="ECO:0000256" key="1">
    <source>
        <dbReference type="SAM" id="MobiDB-lite"/>
    </source>
</evidence>
<evidence type="ECO:0000313" key="3">
    <source>
        <dbReference type="EMBL" id="KAK2958992.1"/>
    </source>
</evidence>
<accession>A0ABQ9Y5H5</accession>
<feature type="compositionally biased region" description="Low complexity" evidence="1">
    <location>
        <begin position="42"/>
        <end position="60"/>
    </location>
</feature>